<accession>A0A409Y9E5</accession>
<keyword evidence="3" id="KW-1185">Reference proteome</keyword>
<dbReference type="EMBL" id="NHTK01001349">
    <property type="protein sequence ID" value="PPQ99680.1"/>
    <property type="molecule type" value="Genomic_DNA"/>
</dbReference>
<dbReference type="Proteomes" id="UP000284842">
    <property type="component" value="Unassembled WGS sequence"/>
</dbReference>
<evidence type="ECO:0008006" key="4">
    <source>
        <dbReference type="Google" id="ProtNLM"/>
    </source>
</evidence>
<name>A0A409Y9E5_9AGAR</name>
<feature type="compositionally biased region" description="Polar residues" evidence="1">
    <location>
        <begin position="372"/>
        <end position="391"/>
    </location>
</feature>
<evidence type="ECO:0000256" key="1">
    <source>
        <dbReference type="SAM" id="MobiDB-lite"/>
    </source>
</evidence>
<evidence type="ECO:0000313" key="2">
    <source>
        <dbReference type="EMBL" id="PPQ99680.1"/>
    </source>
</evidence>
<gene>
    <name evidence="2" type="ORF">CVT24_009752</name>
</gene>
<dbReference type="InterPro" id="IPR027417">
    <property type="entry name" value="P-loop_NTPase"/>
</dbReference>
<feature type="region of interest" description="Disordered" evidence="1">
    <location>
        <begin position="368"/>
        <end position="408"/>
    </location>
</feature>
<dbReference type="AlphaFoldDB" id="A0A409Y9E5"/>
<dbReference type="InParanoid" id="A0A409Y9E5"/>
<dbReference type="SUPFAM" id="SSF52540">
    <property type="entry name" value="P-loop containing nucleoside triphosphate hydrolases"/>
    <property type="match status" value="1"/>
</dbReference>
<comment type="caution">
    <text evidence="2">The sequence shown here is derived from an EMBL/GenBank/DDBJ whole genome shotgun (WGS) entry which is preliminary data.</text>
</comment>
<reference evidence="2 3" key="1">
    <citation type="journal article" date="2018" name="Evol. Lett.">
        <title>Horizontal gene cluster transfer increased hallucinogenic mushroom diversity.</title>
        <authorList>
            <person name="Reynolds H.T."/>
            <person name="Vijayakumar V."/>
            <person name="Gluck-Thaler E."/>
            <person name="Korotkin H.B."/>
            <person name="Matheny P.B."/>
            <person name="Slot J.C."/>
        </authorList>
    </citation>
    <scope>NUCLEOTIDE SEQUENCE [LARGE SCALE GENOMIC DNA]</scope>
    <source>
        <strain evidence="2 3">2629</strain>
    </source>
</reference>
<organism evidence="2 3">
    <name type="scientific">Panaeolus cyanescens</name>
    <dbReference type="NCBI Taxonomy" id="181874"/>
    <lineage>
        <taxon>Eukaryota</taxon>
        <taxon>Fungi</taxon>
        <taxon>Dikarya</taxon>
        <taxon>Basidiomycota</taxon>
        <taxon>Agaricomycotina</taxon>
        <taxon>Agaricomycetes</taxon>
        <taxon>Agaricomycetidae</taxon>
        <taxon>Agaricales</taxon>
        <taxon>Agaricineae</taxon>
        <taxon>Galeropsidaceae</taxon>
        <taxon>Panaeolus</taxon>
    </lineage>
</organism>
<proteinExistence type="predicted"/>
<protein>
    <recommendedName>
        <fullName evidence="4">G domain-containing protein</fullName>
    </recommendedName>
</protein>
<dbReference type="Gene3D" id="3.40.50.300">
    <property type="entry name" value="P-loop containing nucleotide triphosphate hydrolases"/>
    <property type="match status" value="1"/>
</dbReference>
<sequence>MYHRIMGPTGAGKSSFVESFGFKDESCPKISSNGLEGCTQVVTTYTLENVYIMDEHEGELTEWPLYLIDSPGFSDTKISEVQIVNSLAGWIRTRKFRIDYILFFCPINQTRLPGTQRRVLQTFRSLTGVEGASRVGIVTTMWDGLWSQTAKDRARNNFNQLQNEAWKDYIESGSQIHKFHNTQASALSILDHAIAYVGTNTASSELFQMVVRQDIIRTSRIAPNLRYDLEGRIIQLRQQQRTIESDLAEVSAVADEEDSELLRSTLLPRLEEAKKDRKRFEHEYLSTGFQLPPDWQPPPQSSAPQGECCPYCLGPMDIDVDSTPGGCDATGCASPPSHDHVQQDPNLEAPDVVVGYYPPQTSYVPQVDTDEPASSASVTATVPISSNPQSSKVEHLQPGAEKNTRPGARGFYSILPGLKCCGKDVLKNHDS</sequence>
<evidence type="ECO:0000313" key="3">
    <source>
        <dbReference type="Proteomes" id="UP000284842"/>
    </source>
</evidence>
<dbReference type="STRING" id="181874.A0A409Y9E5"/>
<dbReference type="CDD" id="cd00882">
    <property type="entry name" value="Ras_like_GTPase"/>
    <property type="match status" value="1"/>
</dbReference>